<feature type="transmembrane region" description="Helical" evidence="8">
    <location>
        <begin position="78"/>
        <end position="100"/>
    </location>
</feature>
<dbReference type="Proteomes" id="UP000001068">
    <property type="component" value="Chromosome"/>
</dbReference>
<keyword evidence="2" id="KW-1003">Cell membrane</keyword>
<evidence type="ECO:0000256" key="3">
    <source>
        <dbReference type="ARBA" id="ARBA00022670"/>
    </source>
</evidence>
<keyword evidence="4 8" id="KW-0812">Transmembrane</keyword>
<keyword evidence="7 8" id="KW-0472">Membrane</keyword>
<dbReference type="KEGG" id="dmu:Desmu_0444"/>
<evidence type="ECO:0000256" key="8">
    <source>
        <dbReference type="SAM" id="Phobius"/>
    </source>
</evidence>
<evidence type="ECO:0008006" key="11">
    <source>
        <dbReference type="Google" id="ProtNLM"/>
    </source>
</evidence>
<dbReference type="EMBL" id="CP002363">
    <property type="protein sequence ID" value="ADV64760.1"/>
    <property type="molecule type" value="Genomic_DNA"/>
</dbReference>
<dbReference type="RefSeq" id="WP_013561982.1">
    <property type="nucleotide sequence ID" value="NC_014961.1"/>
</dbReference>
<dbReference type="STRING" id="765177.Desmu_0444"/>
<feature type="transmembrane region" description="Helical" evidence="8">
    <location>
        <begin position="150"/>
        <end position="168"/>
    </location>
</feature>
<organism evidence="9 10">
    <name type="scientific">Desulfurococcus mucosus (strain ATCC 35584 / DSM 2162 / JCM 9187 / O7/1)</name>
    <dbReference type="NCBI Taxonomy" id="765177"/>
    <lineage>
        <taxon>Archaea</taxon>
        <taxon>Thermoproteota</taxon>
        <taxon>Thermoprotei</taxon>
        <taxon>Desulfurococcales</taxon>
        <taxon>Desulfurococcaceae</taxon>
        <taxon>Desulfurococcus</taxon>
    </lineage>
</organism>
<keyword evidence="10" id="KW-1185">Reference proteome</keyword>
<comment type="subcellular location">
    <subcellularLocation>
        <location evidence="1">Cell membrane</location>
        <topology evidence="1">Multi-pass membrane protein</topology>
    </subcellularLocation>
</comment>
<protein>
    <recommendedName>
        <fullName evidence="11">Exosortase EpsH-related protein</fullName>
    </recommendedName>
</protein>
<keyword evidence="5" id="KW-0378">Hydrolase</keyword>
<dbReference type="GO" id="GO:0005886">
    <property type="term" value="C:plasma membrane"/>
    <property type="evidence" value="ECO:0007669"/>
    <property type="project" value="UniProtKB-SubCell"/>
</dbReference>
<feature type="transmembrane region" description="Helical" evidence="8">
    <location>
        <begin position="14"/>
        <end position="32"/>
    </location>
</feature>
<dbReference type="GO" id="GO:0006508">
    <property type="term" value="P:proteolysis"/>
    <property type="evidence" value="ECO:0007669"/>
    <property type="project" value="UniProtKB-KW"/>
</dbReference>
<evidence type="ECO:0000256" key="2">
    <source>
        <dbReference type="ARBA" id="ARBA00022475"/>
    </source>
</evidence>
<sequence precursor="true">MTYTGTEETAGGRVFYTFLTGVVVATVLAYILTLDPISLLLIGGELSILEFIAGYIGIHTVRVSPDTLILHRMSHAVTVIMTPDCTGVFAPVVLGLLVLSTPGVRLRVKARVLPVHLLVMLVVNMVRIEASAVAGVFFGPIAFRIIHDTIGGAIMLALALVLWLDWLYREIIPWLRRTGPGWIINEYS</sequence>
<dbReference type="GeneID" id="10153137"/>
<dbReference type="GO" id="GO:0008233">
    <property type="term" value="F:peptidase activity"/>
    <property type="evidence" value="ECO:0007669"/>
    <property type="project" value="UniProtKB-KW"/>
</dbReference>
<feature type="transmembrane region" description="Helical" evidence="8">
    <location>
        <begin position="112"/>
        <end position="138"/>
    </location>
</feature>
<dbReference type="eggNOG" id="arCOG04471">
    <property type="taxonomic scope" value="Archaea"/>
</dbReference>
<evidence type="ECO:0000313" key="10">
    <source>
        <dbReference type="Proteomes" id="UP000001068"/>
    </source>
</evidence>
<evidence type="ECO:0000256" key="1">
    <source>
        <dbReference type="ARBA" id="ARBA00004651"/>
    </source>
</evidence>
<gene>
    <name evidence="9" type="ordered locus">Desmu_0444</name>
</gene>
<dbReference type="AlphaFoldDB" id="E8R8D4"/>
<evidence type="ECO:0000256" key="7">
    <source>
        <dbReference type="ARBA" id="ARBA00023136"/>
    </source>
</evidence>
<reference evidence="9 10" key="2">
    <citation type="journal article" date="2011" name="Stand. Genomic Sci.">
        <title>Complete genome sequence of Desulfurococcus mucosus type strain (O7/1).</title>
        <authorList>
            <person name="Wirth R."/>
            <person name="Chertkov O."/>
            <person name="Held B."/>
            <person name="Lapidus A."/>
            <person name="Nolan M."/>
            <person name="Lucas S."/>
            <person name="Hammon N."/>
            <person name="Deshpande S."/>
            <person name="Cheng J.F."/>
            <person name="Tapia R."/>
            <person name="Han C."/>
            <person name="Goodwin L."/>
            <person name="Pitluck S."/>
            <person name="Liolios K."/>
            <person name="Ioanna P."/>
            <person name="Ivanova N."/>
            <person name="Mavromatis K."/>
            <person name="Mikhailova N."/>
            <person name="Pati A."/>
            <person name="Chen A."/>
            <person name="Palaniappan K."/>
            <person name="Land M."/>
            <person name="Hauser L."/>
            <person name="Chang Y.J."/>
            <person name="Jeffries C.D."/>
            <person name="Bilek Y."/>
            <person name="Hader T."/>
            <person name="Rohde M."/>
            <person name="Spring S."/>
            <person name="Sikorski J."/>
            <person name="Goker M."/>
            <person name="Woyke T."/>
            <person name="Bristow J."/>
            <person name="Eisen J.A."/>
            <person name="Markowitz V."/>
            <person name="Hugenholtz P."/>
            <person name="Kyrpides N.C."/>
            <person name="Klenk H.P."/>
        </authorList>
    </citation>
    <scope>NUCLEOTIDE SEQUENCE [LARGE SCALE GENOMIC DNA]</scope>
    <source>
        <strain evidence="10">ATCC 35584 / DSM 2162 / JCM 9187 / O7/1</strain>
    </source>
</reference>
<keyword evidence="3" id="KW-0645">Protease</keyword>
<evidence type="ECO:0000256" key="4">
    <source>
        <dbReference type="ARBA" id="ARBA00022692"/>
    </source>
</evidence>
<name>E8R8D4_DESM0</name>
<evidence type="ECO:0000256" key="6">
    <source>
        <dbReference type="ARBA" id="ARBA00022989"/>
    </source>
</evidence>
<evidence type="ECO:0000256" key="5">
    <source>
        <dbReference type="ARBA" id="ARBA00022801"/>
    </source>
</evidence>
<dbReference type="NCBIfam" id="TIGR04178">
    <property type="entry name" value="exo_archaeo"/>
    <property type="match status" value="1"/>
</dbReference>
<proteinExistence type="predicted"/>
<dbReference type="InterPro" id="IPR026392">
    <property type="entry name" value="Exo/Archaeosortase_dom"/>
</dbReference>
<feature type="transmembrane region" description="Helical" evidence="8">
    <location>
        <begin position="39"/>
        <end position="58"/>
    </location>
</feature>
<evidence type="ECO:0000313" key="9">
    <source>
        <dbReference type="EMBL" id="ADV64760.1"/>
    </source>
</evidence>
<keyword evidence="6 8" id="KW-1133">Transmembrane helix</keyword>
<reference evidence="10" key="1">
    <citation type="submission" date="2010-11" db="EMBL/GenBank/DDBJ databases">
        <title>The complete genome of Desulfurococcus mucosus DSM 2162.</title>
        <authorList>
            <consortium name="US DOE Joint Genome Institute (JGI-PGF)"/>
            <person name="Lucas S."/>
            <person name="Copeland A."/>
            <person name="Lapidus A."/>
            <person name="Bruce D."/>
            <person name="Goodwin L."/>
            <person name="Pitluck S."/>
            <person name="Kyrpides N."/>
            <person name="Mavromatis K."/>
            <person name="Pagani I."/>
            <person name="Ivanova N."/>
            <person name="Ovchinnikova G."/>
            <person name="Chertkov O."/>
            <person name="Held B."/>
            <person name="Brettin T."/>
            <person name="Detter J.C."/>
            <person name="Tapia R."/>
            <person name="Han C."/>
            <person name="Land M."/>
            <person name="Hauser L."/>
            <person name="Markowitz V."/>
            <person name="Cheng J.-F."/>
            <person name="Hugenholtz P."/>
            <person name="Woyke T."/>
            <person name="Wu D."/>
            <person name="Wirth R."/>
            <person name="Bilek Y."/>
            <person name="Hader T."/>
            <person name="Klenk H.-P."/>
            <person name="Eisen J.A."/>
        </authorList>
    </citation>
    <scope>NUCLEOTIDE SEQUENCE [LARGE SCALE GENOMIC DNA]</scope>
    <source>
        <strain evidence="10">ATCC 35584 / DSM 2162 / JCM 9187 / O7/1</strain>
    </source>
</reference>
<dbReference type="HOGENOM" id="CLU_1551808_0_0_2"/>
<accession>E8R8D4</accession>